<sequence>MHKLIFLFVGLLIFGCGKRDIKRTWSYEMFGDTLYEVKWFYAVSPEGIGQEIQYYISEVGDTILNQYYYYNQERVIDTLESEFYTLEIFPTDTLDRYKGTLTLHTMFGKMPIDAKNRRRLQLLYDEITDSVILSSVISERSNRLEFYYRNTIDHHLTGVLLQDVFRDTIIGKDTLVQYGKTRLLVDTRESTNNTFIQSHRFLKIKRKGNKHGYFLE</sequence>
<dbReference type="RefSeq" id="WP_236594072.1">
    <property type="nucleotide sequence ID" value="NZ_CP068107.1"/>
</dbReference>
<name>A0A378U380_MYROD</name>
<evidence type="ECO:0000313" key="1">
    <source>
        <dbReference type="EMBL" id="STZ69735.1"/>
    </source>
</evidence>
<protein>
    <submittedName>
        <fullName evidence="1">Uncharacterized protein</fullName>
    </submittedName>
</protein>
<keyword evidence="2" id="KW-1185">Reference proteome</keyword>
<accession>A0A378U380</accession>
<dbReference type="PROSITE" id="PS51257">
    <property type="entry name" value="PROKAR_LIPOPROTEIN"/>
    <property type="match status" value="1"/>
</dbReference>
<dbReference type="AlphaFoldDB" id="A0A378U380"/>
<gene>
    <name evidence="1" type="ORF">NCTC11179_03250</name>
</gene>
<dbReference type="EMBL" id="UGQL01000002">
    <property type="protein sequence ID" value="STZ69735.1"/>
    <property type="molecule type" value="Genomic_DNA"/>
</dbReference>
<proteinExistence type="predicted"/>
<organism evidence="1 2">
    <name type="scientific">Myroides odoratus</name>
    <name type="common">Flavobacterium odoratum</name>
    <dbReference type="NCBI Taxonomy" id="256"/>
    <lineage>
        <taxon>Bacteria</taxon>
        <taxon>Pseudomonadati</taxon>
        <taxon>Bacteroidota</taxon>
        <taxon>Flavobacteriia</taxon>
        <taxon>Flavobacteriales</taxon>
        <taxon>Flavobacteriaceae</taxon>
        <taxon>Myroides</taxon>
    </lineage>
</organism>
<dbReference type="Proteomes" id="UP000255024">
    <property type="component" value="Unassembled WGS sequence"/>
</dbReference>
<reference evidence="1 2" key="1">
    <citation type="submission" date="2018-06" db="EMBL/GenBank/DDBJ databases">
        <authorList>
            <consortium name="Pathogen Informatics"/>
            <person name="Doyle S."/>
        </authorList>
    </citation>
    <scope>NUCLEOTIDE SEQUENCE [LARGE SCALE GENOMIC DNA]</scope>
    <source>
        <strain evidence="1 2">NCTC11179</strain>
    </source>
</reference>
<evidence type="ECO:0000313" key="2">
    <source>
        <dbReference type="Proteomes" id="UP000255024"/>
    </source>
</evidence>